<evidence type="ECO:0000313" key="1">
    <source>
        <dbReference type="EMBL" id="MFC4822984.1"/>
    </source>
</evidence>
<proteinExistence type="predicted"/>
<dbReference type="PANTHER" id="PTHR43422:SF3">
    <property type="entry name" value="THIAMINE THIAZOLE SYNTHASE"/>
    <property type="match status" value="1"/>
</dbReference>
<organism evidence="1 2">
    <name type="scientific">Halorussus aquaticus</name>
    <dbReference type="NCBI Taxonomy" id="2953748"/>
    <lineage>
        <taxon>Archaea</taxon>
        <taxon>Methanobacteriati</taxon>
        <taxon>Methanobacteriota</taxon>
        <taxon>Stenosarchaea group</taxon>
        <taxon>Halobacteria</taxon>
        <taxon>Halobacteriales</taxon>
        <taxon>Haladaptataceae</taxon>
        <taxon>Halorussus</taxon>
    </lineage>
</organism>
<name>A0ABD5PX13_9EURY</name>
<dbReference type="GeneID" id="73045971"/>
<evidence type="ECO:0000313" key="2">
    <source>
        <dbReference type="Proteomes" id="UP001595945"/>
    </source>
</evidence>
<dbReference type="AlphaFoldDB" id="A0ABD5PX13"/>
<dbReference type="Proteomes" id="UP001595945">
    <property type="component" value="Unassembled WGS sequence"/>
</dbReference>
<dbReference type="EMBL" id="JBHSHT010000001">
    <property type="protein sequence ID" value="MFC4822984.1"/>
    <property type="molecule type" value="Genomic_DNA"/>
</dbReference>
<gene>
    <name evidence="1" type="ORF">ACFO9K_01790</name>
</gene>
<dbReference type="Gene3D" id="3.50.50.60">
    <property type="entry name" value="FAD/NAD(P)-binding domain"/>
    <property type="match status" value="1"/>
</dbReference>
<comment type="caution">
    <text evidence="1">The sequence shown here is derived from an EMBL/GenBank/DDBJ whole genome shotgun (WGS) entry which is preliminary data.</text>
</comment>
<accession>A0ABD5PX13</accession>
<protein>
    <submittedName>
        <fullName evidence="1">FAD-dependent oxidoreductase</fullName>
    </submittedName>
</protein>
<reference evidence="1 2" key="1">
    <citation type="journal article" date="2019" name="Int. J. Syst. Evol. Microbiol.">
        <title>The Global Catalogue of Microorganisms (GCM) 10K type strain sequencing project: providing services to taxonomists for standard genome sequencing and annotation.</title>
        <authorList>
            <consortium name="The Broad Institute Genomics Platform"/>
            <consortium name="The Broad Institute Genome Sequencing Center for Infectious Disease"/>
            <person name="Wu L."/>
            <person name="Ma J."/>
        </authorList>
    </citation>
    <scope>NUCLEOTIDE SEQUENCE [LARGE SCALE GENOMIC DNA]</scope>
    <source>
        <strain evidence="1 2">XZYJ18</strain>
    </source>
</reference>
<sequence>MTLATVPRYDSDRTSERRGRAVVAGAGMAGLLAARVLADEFEAVTVLDRDSLADEVTPRRGVPQGRHPHALLEAGRATLEDLFPGYGEDLVSAGGVVVDFASDVNFYDEGDFLAHGPVRMETYSASRPLIEQIARQHVADLDGVRLRPHCRFVDYCSDRAHRSVEGVVVRENGDRTEIPADLVVDATGRTSRTPTWLADHGYAPPTVDEVRIDLAYSTAYVERPASDRRTYLVPPSSPRTRGGMAAPVEGDRWVVNLQGVHGTTPPTEFAAFAEYAAGLPTPVLKRLLDDHPTVSETVEYYPFPSNRRHRYEGLDRFPEGLVVVGDALASFNPVYAQGISVAALEALVLHRALVTGGRRNLAFRFFDRAEDVVDVAWMLAAGSDFRFPQTIGPEPRGTELVARYLSRLTRRAHTDGALAEAFVRVLSMERPPVSLFRPNVLWRVFGPAT</sequence>
<dbReference type="InterPro" id="IPR036188">
    <property type="entry name" value="FAD/NAD-bd_sf"/>
</dbReference>
<dbReference type="PANTHER" id="PTHR43422">
    <property type="entry name" value="THIAMINE THIAZOLE SYNTHASE"/>
    <property type="match status" value="1"/>
</dbReference>
<keyword evidence="2" id="KW-1185">Reference proteome</keyword>
<dbReference type="RefSeq" id="WP_254267512.1">
    <property type="nucleotide sequence ID" value="NZ_CP100400.1"/>
</dbReference>
<dbReference type="SUPFAM" id="SSF51905">
    <property type="entry name" value="FAD/NAD(P)-binding domain"/>
    <property type="match status" value="1"/>
</dbReference>